<name>A0ACB9TFU1_HOLOL</name>
<evidence type="ECO:0000313" key="1">
    <source>
        <dbReference type="EMBL" id="KAI4465657.1"/>
    </source>
</evidence>
<proteinExistence type="predicted"/>
<protein>
    <submittedName>
        <fullName evidence="1">Uncharacterized protein</fullName>
    </submittedName>
</protein>
<keyword evidence="2" id="KW-1185">Reference proteome</keyword>
<accession>A0ACB9TFU1</accession>
<reference evidence="1" key="1">
    <citation type="submission" date="2022-04" db="EMBL/GenBank/DDBJ databases">
        <title>Chromosome-scale genome assembly of Holotrichia oblita Faldermann.</title>
        <authorList>
            <person name="Rongchong L."/>
        </authorList>
    </citation>
    <scope>NUCLEOTIDE SEQUENCE</scope>
    <source>
        <strain evidence="1">81SQS9</strain>
    </source>
</reference>
<organism evidence="1 2">
    <name type="scientific">Holotrichia oblita</name>
    <name type="common">Chafer beetle</name>
    <dbReference type="NCBI Taxonomy" id="644536"/>
    <lineage>
        <taxon>Eukaryota</taxon>
        <taxon>Metazoa</taxon>
        <taxon>Ecdysozoa</taxon>
        <taxon>Arthropoda</taxon>
        <taxon>Hexapoda</taxon>
        <taxon>Insecta</taxon>
        <taxon>Pterygota</taxon>
        <taxon>Neoptera</taxon>
        <taxon>Endopterygota</taxon>
        <taxon>Coleoptera</taxon>
        <taxon>Polyphaga</taxon>
        <taxon>Scarabaeiformia</taxon>
        <taxon>Scarabaeidae</taxon>
        <taxon>Melolonthinae</taxon>
        <taxon>Holotrichia</taxon>
    </lineage>
</organism>
<dbReference type="EMBL" id="CM043017">
    <property type="protein sequence ID" value="KAI4465657.1"/>
    <property type="molecule type" value="Genomic_DNA"/>
</dbReference>
<evidence type="ECO:0000313" key="2">
    <source>
        <dbReference type="Proteomes" id="UP001056778"/>
    </source>
</evidence>
<gene>
    <name evidence="1" type="ORF">MML48_3g00010231</name>
</gene>
<comment type="caution">
    <text evidence="1">The sequence shown here is derived from an EMBL/GenBank/DDBJ whole genome shotgun (WGS) entry which is preliminary data.</text>
</comment>
<dbReference type="Proteomes" id="UP001056778">
    <property type="component" value="Chromosome 3"/>
</dbReference>
<sequence length="212" mass="23615">MFPVVTITPHSTEVIEDSDTEITSQQRQGESLDSEIASSSSLSKGTISSYFDNMSSQEINKIDEILARAIYVSGAPLDMTTKKVWLDVFKTIRCAYKPPSRYQLSNPLLESEYTRVKTAVSSKISEAAIKLVISSEKSISGPVWWAGICSSSKIKDHSKIVEATEEEIEKEDIGFEVIALTQFMKEKEESDDEVGDDDEDDLQLSTLLRSPF</sequence>